<gene>
    <name evidence="4" type="ORF">S06H3_43183</name>
</gene>
<evidence type="ECO:0000256" key="1">
    <source>
        <dbReference type="ARBA" id="ARBA00005850"/>
    </source>
</evidence>
<evidence type="ECO:0000313" key="4">
    <source>
        <dbReference type="EMBL" id="GAI44480.1"/>
    </source>
</evidence>
<name>X1Q073_9ZZZZ</name>
<dbReference type="GO" id="GO:0046961">
    <property type="term" value="F:proton-transporting ATPase activity, rotational mechanism"/>
    <property type="evidence" value="ECO:0007669"/>
    <property type="project" value="InterPro"/>
</dbReference>
<protein>
    <recommendedName>
        <fullName evidence="5">V-type ATP synthase subunit D</fullName>
    </recommendedName>
</protein>
<dbReference type="Pfam" id="PF01813">
    <property type="entry name" value="ATP-synt_D"/>
    <property type="match status" value="1"/>
</dbReference>
<sequence length="153" mass="17438">MKQKVSPTRMELFRLKRRLELATRGHKLLKDKLEALVRELMPLIPKYNELAGRVEAAIVRALAEFALADAASQAGAVETAVRQNVQPMDVDYVREWYMGVYLPKFGEPRLPLKYSYSFVETAAELDETIESMKELPGLLLELVRLEDSLFVIA</sequence>
<dbReference type="NCBIfam" id="TIGR00309">
    <property type="entry name" value="V_ATPase_subD"/>
    <property type="match status" value="1"/>
</dbReference>
<organism evidence="4">
    <name type="scientific">marine sediment metagenome</name>
    <dbReference type="NCBI Taxonomy" id="412755"/>
    <lineage>
        <taxon>unclassified sequences</taxon>
        <taxon>metagenomes</taxon>
        <taxon>ecological metagenomes</taxon>
    </lineage>
</organism>
<comment type="caution">
    <text evidence="4">The sequence shown here is derived from an EMBL/GenBank/DDBJ whole genome shotgun (WGS) entry which is preliminary data.</text>
</comment>
<dbReference type="AlphaFoldDB" id="X1Q073"/>
<keyword evidence="2" id="KW-0813">Transport</keyword>
<evidence type="ECO:0008006" key="5">
    <source>
        <dbReference type="Google" id="ProtNLM"/>
    </source>
</evidence>
<feature type="non-terminal residue" evidence="4">
    <location>
        <position position="153"/>
    </location>
</feature>
<keyword evidence="3" id="KW-0406">Ion transport</keyword>
<comment type="similarity">
    <text evidence="1">Belongs to the V-ATPase D subunit family.</text>
</comment>
<dbReference type="PANTHER" id="PTHR11671">
    <property type="entry name" value="V-TYPE ATP SYNTHASE SUBUNIT D"/>
    <property type="match status" value="1"/>
</dbReference>
<proteinExistence type="inferred from homology"/>
<accession>X1Q073</accession>
<dbReference type="Gene3D" id="1.10.287.3240">
    <property type="match status" value="1"/>
</dbReference>
<evidence type="ECO:0000256" key="2">
    <source>
        <dbReference type="ARBA" id="ARBA00022448"/>
    </source>
</evidence>
<reference evidence="4" key="1">
    <citation type="journal article" date="2014" name="Front. Microbiol.">
        <title>High frequency of phylogenetically diverse reductive dehalogenase-homologous genes in deep subseafloor sedimentary metagenomes.</title>
        <authorList>
            <person name="Kawai M."/>
            <person name="Futagami T."/>
            <person name="Toyoda A."/>
            <person name="Takaki Y."/>
            <person name="Nishi S."/>
            <person name="Hori S."/>
            <person name="Arai W."/>
            <person name="Tsubouchi T."/>
            <person name="Morono Y."/>
            <person name="Uchiyama I."/>
            <person name="Ito T."/>
            <person name="Fujiyama A."/>
            <person name="Inagaki F."/>
            <person name="Takami H."/>
        </authorList>
    </citation>
    <scope>NUCLEOTIDE SEQUENCE</scope>
    <source>
        <strain evidence="4">Expedition CK06-06</strain>
    </source>
</reference>
<evidence type="ECO:0000256" key="3">
    <source>
        <dbReference type="ARBA" id="ARBA00023065"/>
    </source>
</evidence>
<dbReference type="EMBL" id="BARV01026761">
    <property type="protein sequence ID" value="GAI44480.1"/>
    <property type="molecule type" value="Genomic_DNA"/>
</dbReference>
<dbReference type="InterPro" id="IPR002699">
    <property type="entry name" value="V_ATPase_D"/>
</dbReference>